<feature type="region of interest" description="Disordered" evidence="1">
    <location>
        <begin position="82"/>
        <end position="106"/>
    </location>
</feature>
<feature type="compositionally biased region" description="Acidic residues" evidence="1">
    <location>
        <begin position="97"/>
        <end position="106"/>
    </location>
</feature>
<dbReference type="Proteomes" id="UP001211065">
    <property type="component" value="Unassembled WGS sequence"/>
</dbReference>
<name>A0AAD5TZ08_9FUNG</name>
<protein>
    <submittedName>
        <fullName evidence="2">Uncharacterized protein</fullName>
    </submittedName>
</protein>
<dbReference type="AlphaFoldDB" id="A0AAD5TZ08"/>
<evidence type="ECO:0000256" key="1">
    <source>
        <dbReference type="SAM" id="MobiDB-lite"/>
    </source>
</evidence>
<organism evidence="2 3">
    <name type="scientific">Clydaea vesicula</name>
    <dbReference type="NCBI Taxonomy" id="447962"/>
    <lineage>
        <taxon>Eukaryota</taxon>
        <taxon>Fungi</taxon>
        <taxon>Fungi incertae sedis</taxon>
        <taxon>Chytridiomycota</taxon>
        <taxon>Chytridiomycota incertae sedis</taxon>
        <taxon>Chytridiomycetes</taxon>
        <taxon>Lobulomycetales</taxon>
        <taxon>Lobulomycetaceae</taxon>
        <taxon>Clydaea</taxon>
    </lineage>
</organism>
<sequence length="261" mass="29654">MLQTPKKSTKIVKSAFLSRESTTKQINFSPLSELDESFLINKNFGSPESNLSSPTLSKGLFAFSKNRIRKMSALKLALRNNDLNPESKDENLKSNYEDEQSMESEEDDEIYDEMEDKNVENGKNDFLMEKRHFVTAESPCHNILQDENCLDSGVNSVATRILGKHREKRIARKKVINAKDSNKRESITIPEDLTSHTNLIRDTDSKSISPPDSGLRRSKRLLLNAPIHAKAVLGTPQFNKLKQQRSIQKQINQYSSEGEDL</sequence>
<dbReference type="EMBL" id="JADGJW010000441">
    <property type="protein sequence ID" value="KAJ3217146.1"/>
    <property type="molecule type" value="Genomic_DNA"/>
</dbReference>
<reference evidence="2" key="1">
    <citation type="submission" date="2020-05" db="EMBL/GenBank/DDBJ databases">
        <title>Phylogenomic resolution of chytrid fungi.</title>
        <authorList>
            <person name="Stajich J.E."/>
            <person name="Amses K."/>
            <person name="Simmons R."/>
            <person name="Seto K."/>
            <person name="Myers J."/>
            <person name="Bonds A."/>
            <person name="Quandt C.A."/>
            <person name="Barry K."/>
            <person name="Liu P."/>
            <person name="Grigoriev I."/>
            <person name="Longcore J.E."/>
            <person name="James T.Y."/>
        </authorList>
    </citation>
    <scope>NUCLEOTIDE SEQUENCE</scope>
    <source>
        <strain evidence="2">JEL0476</strain>
    </source>
</reference>
<keyword evidence="3" id="KW-1185">Reference proteome</keyword>
<gene>
    <name evidence="2" type="ORF">HK099_005588</name>
</gene>
<comment type="caution">
    <text evidence="2">The sequence shown here is derived from an EMBL/GenBank/DDBJ whole genome shotgun (WGS) entry which is preliminary data.</text>
</comment>
<accession>A0AAD5TZ08</accession>
<evidence type="ECO:0000313" key="3">
    <source>
        <dbReference type="Proteomes" id="UP001211065"/>
    </source>
</evidence>
<feature type="compositionally biased region" description="Basic and acidic residues" evidence="1">
    <location>
        <begin position="85"/>
        <end position="96"/>
    </location>
</feature>
<proteinExistence type="predicted"/>
<evidence type="ECO:0000313" key="2">
    <source>
        <dbReference type="EMBL" id="KAJ3217146.1"/>
    </source>
</evidence>